<sequence length="227" mass="23983">MNALDALWGSKPAEQPAAPTSAPTSAPRGPLHGRAFIVTGCGSGIGRAVAIVLANAGARLALTDKDKEEGATLCAEIQRLHPDTDLAFAGLDCRDEEAVGKLVRSFKRTFKRLDGLVNCAGVNLPLPPAHQLGMEAWNLTMDTNVKGTFAFCKHFIAAVTADQEFQDPPSGGYAIVVGEPVEVAKAVAFLLSPDASFITVSFHIPLLGVVLIPDCSSRERSYRLMAA</sequence>
<dbReference type="PRINTS" id="PR00081">
    <property type="entry name" value="GDHRDH"/>
</dbReference>
<reference evidence="3 4" key="1">
    <citation type="submission" date="2021-12" db="EMBL/GenBank/DDBJ databases">
        <title>High titer production of polyol ester of fatty acids by Rhodotorula paludigena BS15 towards product separation-free biomass refinery.</title>
        <authorList>
            <person name="Mano J."/>
            <person name="Ono H."/>
            <person name="Tanaka T."/>
            <person name="Naito K."/>
            <person name="Sushida H."/>
            <person name="Ike M."/>
            <person name="Tokuyasu K."/>
            <person name="Kitaoka M."/>
        </authorList>
    </citation>
    <scope>NUCLEOTIDE SEQUENCE [LARGE SCALE GENOMIC DNA]</scope>
    <source>
        <strain evidence="3 4">BS15</strain>
    </source>
</reference>
<dbReference type="InterPro" id="IPR036291">
    <property type="entry name" value="NAD(P)-bd_dom_sf"/>
</dbReference>
<dbReference type="AlphaFoldDB" id="A0AAV5GMV3"/>
<comment type="similarity">
    <text evidence="1">Belongs to the short-chain dehydrogenases/reductases (SDR) family.</text>
</comment>
<dbReference type="GO" id="GO:0016616">
    <property type="term" value="F:oxidoreductase activity, acting on the CH-OH group of donors, NAD or NADP as acceptor"/>
    <property type="evidence" value="ECO:0007669"/>
    <property type="project" value="TreeGrafter"/>
</dbReference>
<dbReference type="Gene3D" id="3.40.50.720">
    <property type="entry name" value="NAD(P)-binding Rossmann-like Domain"/>
    <property type="match status" value="1"/>
</dbReference>
<proteinExistence type="inferred from homology"/>
<evidence type="ECO:0000313" key="4">
    <source>
        <dbReference type="Proteomes" id="UP001342314"/>
    </source>
</evidence>
<feature type="compositionally biased region" description="Low complexity" evidence="2">
    <location>
        <begin position="16"/>
        <end position="27"/>
    </location>
</feature>
<evidence type="ECO:0000256" key="2">
    <source>
        <dbReference type="SAM" id="MobiDB-lite"/>
    </source>
</evidence>
<dbReference type="Proteomes" id="UP001342314">
    <property type="component" value="Unassembled WGS sequence"/>
</dbReference>
<gene>
    <name evidence="3" type="ORF">Rhopal_006693-T1</name>
</gene>
<evidence type="ECO:0000256" key="1">
    <source>
        <dbReference type="ARBA" id="ARBA00006484"/>
    </source>
</evidence>
<accession>A0AAV5GMV3</accession>
<dbReference type="PANTHER" id="PTHR42760">
    <property type="entry name" value="SHORT-CHAIN DEHYDROGENASES/REDUCTASES FAMILY MEMBER"/>
    <property type="match status" value="1"/>
</dbReference>
<comment type="caution">
    <text evidence="3">The sequence shown here is derived from an EMBL/GenBank/DDBJ whole genome shotgun (WGS) entry which is preliminary data.</text>
</comment>
<evidence type="ECO:0000313" key="3">
    <source>
        <dbReference type="EMBL" id="GJN93636.1"/>
    </source>
</evidence>
<dbReference type="EMBL" id="BQKY01000014">
    <property type="protein sequence ID" value="GJN93636.1"/>
    <property type="molecule type" value="Genomic_DNA"/>
</dbReference>
<dbReference type="InterPro" id="IPR002347">
    <property type="entry name" value="SDR_fam"/>
</dbReference>
<dbReference type="CDD" id="cd05233">
    <property type="entry name" value="SDR_c"/>
    <property type="match status" value="1"/>
</dbReference>
<dbReference type="Pfam" id="PF00106">
    <property type="entry name" value="adh_short"/>
    <property type="match status" value="1"/>
</dbReference>
<protein>
    <submittedName>
        <fullName evidence="3">Uncharacterized protein</fullName>
    </submittedName>
</protein>
<keyword evidence="4" id="KW-1185">Reference proteome</keyword>
<dbReference type="SUPFAM" id="SSF51735">
    <property type="entry name" value="NAD(P)-binding Rossmann-fold domains"/>
    <property type="match status" value="1"/>
</dbReference>
<name>A0AAV5GMV3_9BASI</name>
<organism evidence="3 4">
    <name type="scientific">Rhodotorula paludigena</name>
    <dbReference type="NCBI Taxonomy" id="86838"/>
    <lineage>
        <taxon>Eukaryota</taxon>
        <taxon>Fungi</taxon>
        <taxon>Dikarya</taxon>
        <taxon>Basidiomycota</taxon>
        <taxon>Pucciniomycotina</taxon>
        <taxon>Microbotryomycetes</taxon>
        <taxon>Sporidiobolales</taxon>
        <taxon>Sporidiobolaceae</taxon>
        <taxon>Rhodotorula</taxon>
    </lineage>
</organism>
<feature type="region of interest" description="Disordered" evidence="2">
    <location>
        <begin position="1"/>
        <end position="29"/>
    </location>
</feature>